<keyword evidence="3" id="KW-1185">Reference proteome</keyword>
<dbReference type="Proteomes" id="UP001044222">
    <property type="component" value="Unassembled WGS sequence"/>
</dbReference>
<gene>
    <name evidence="2" type="ORF">ANANG_G00100880</name>
</gene>
<proteinExistence type="predicted"/>
<evidence type="ECO:0000313" key="3">
    <source>
        <dbReference type="Proteomes" id="UP001044222"/>
    </source>
</evidence>
<keyword evidence="1" id="KW-0472">Membrane</keyword>
<protein>
    <submittedName>
        <fullName evidence="2">Uncharacterized protein</fullName>
    </submittedName>
</protein>
<keyword evidence="1" id="KW-1133">Transmembrane helix</keyword>
<name>A0A9D3MGU0_ANGAN</name>
<evidence type="ECO:0000313" key="2">
    <source>
        <dbReference type="EMBL" id="KAG5848645.1"/>
    </source>
</evidence>
<comment type="caution">
    <text evidence="2">The sequence shown here is derived from an EMBL/GenBank/DDBJ whole genome shotgun (WGS) entry which is preliminary data.</text>
</comment>
<accession>A0A9D3MGU0</accession>
<evidence type="ECO:0000256" key="1">
    <source>
        <dbReference type="SAM" id="Phobius"/>
    </source>
</evidence>
<sequence>MEGLCTPEGAKQAWRRLTAPGLGSQVPEVQSRGSLVQLGAPVCRAPREIRCRSPVWGRALCSLFGFCFSVVFGFTPYNIASPYLSYIHSPTLLIMLNFTLHVCLVFGIIKLFQINVNLLFKCVRVCLFLPWPLSHKLFTKFC</sequence>
<keyword evidence="1" id="KW-0812">Transmembrane</keyword>
<feature type="transmembrane region" description="Helical" evidence="1">
    <location>
        <begin position="91"/>
        <end position="112"/>
    </location>
</feature>
<dbReference type="EMBL" id="JAFIRN010000005">
    <property type="protein sequence ID" value="KAG5848645.1"/>
    <property type="molecule type" value="Genomic_DNA"/>
</dbReference>
<organism evidence="2 3">
    <name type="scientific">Anguilla anguilla</name>
    <name type="common">European freshwater eel</name>
    <name type="synonym">Muraena anguilla</name>
    <dbReference type="NCBI Taxonomy" id="7936"/>
    <lineage>
        <taxon>Eukaryota</taxon>
        <taxon>Metazoa</taxon>
        <taxon>Chordata</taxon>
        <taxon>Craniata</taxon>
        <taxon>Vertebrata</taxon>
        <taxon>Euteleostomi</taxon>
        <taxon>Actinopterygii</taxon>
        <taxon>Neopterygii</taxon>
        <taxon>Teleostei</taxon>
        <taxon>Anguilliformes</taxon>
        <taxon>Anguillidae</taxon>
        <taxon>Anguilla</taxon>
    </lineage>
</organism>
<feature type="transmembrane region" description="Helical" evidence="1">
    <location>
        <begin position="55"/>
        <end position="79"/>
    </location>
</feature>
<dbReference type="AlphaFoldDB" id="A0A9D3MGU0"/>
<reference evidence="2" key="1">
    <citation type="submission" date="2021-01" db="EMBL/GenBank/DDBJ databases">
        <title>A chromosome-scale assembly of European eel, Anguilla anguilla.</title>
        <authorList>
            <person name="Henkel C."/>
            <person name="Jong-Raadsen S.A."/>
            <person name="Dufour S."/>
            <person name="Weltzien F.-A."/>
            <person name="Palstra A.P."/>
            <person name="Pelster B."/>
            <person name="Spaink H.P."/>
            <person name="Van Den Thillart G.E."/>
            <person name="Jansen H."/>
            <person name="Zahm M."/>
            <person name="Klopp C."/>
            <person name="Cedric C."/>
            <person name="Louis A."/>
            <person name="Berthelot C."/>
            <person name="Parey E."/>
            <person name="Roest Crollius H."/>
            <person name="Montfort J."/>
            <person name="Robinson-Rechavi M."/>
            <person name="Bucao C."/>
            <person name="Bouchez O."/>
            <person name="Gislard M."/>
            <person name="Lluch J."/>
            <person name="Milhes M."/>
            <person name="Lampietro C."/>
            <person name="Lopez Roques C."/>
            <person name="Donnadieu C."/>
            <person name="Braasch I."/>
            <person name="Desvignes T."/>
            <person name="Postlethwait J."/>
            <person name="Bobe J."/>
            <person name="Guiguen Y."/>
            <person name="Dirks R."/>
        </authorList>
    </citation>
    <scope>NUCLEOTIDE SEQUENCE</scope>
    <source>
        <strain evidence="2">Tag_6206</strain>
        <tissue evidence="2">Liver</tissue>
    </source>
</reference>